<dbReference type="SUPFAM" id="SSF54556">
    <property type="entry name" value="Chitinase insertion domain"/>
    <property type="match status" value="1"/>
</dbReference>
<dbReference type="GO" id="GO:0008843">
    <property type="term" value="F:endochitinase activity"/>
    <property type="evidence" value="ECO:0007669"/>
    <property type="project" value="UniProtKB-EC"/>
</dbReference>
<dbReference type="OrthoDB" id="73875at2759"/>
<keyword evidence="6" id="KW-0624">Polysaccharide degradation</keyword>
<organism evidence="10 11">
    <name type="scientific">Dispira parvispora</name>
    <dbReference type="NCBI Taxonomy" id="1520584"/>
    <lineage>
        <taxon>Eukaryota</taxon>
        <taxon>Fungi</taxon>
        <taxon>Fungi incertae sedis</taxon>
        <taxon>Zoopagomycota</taxon>
        <taxon>Kickxellomycotina</taxon>
        <taxon>Dimargaritomycetes</taxon>
        <taxon>Dimargaritales</taxon>
        <taxon>Dimargaritaceae</taxon>
        <taxon>Dispira</taxon>
    </lineage>
</organism>
<keyword evidence="2 7" id="KW-0378">Hydrolase</keyword>
<dbReference type="InterPro" id="IPR001223">
    <property type="entry name" value="Glyco_hydro18_cat"/>
</dbReference>
<evidence type="ECO:0000313" key="10">
    <source>
        <dbReference type="EMBL" id="KAJ1967676.1"/>
    </source>
</evidence>
<evidence type="ECO:0000256" key="5">
    <source>
        <dbReference type="ARBA" id="ARBA00023295"/>
    </source>
</evidence>
<evidence type="ECO:0000256" key="2">
    <source>
        <dbReference type="ARBA" id="ARBA00022801"/>
    </source>
</evidence>
<dbReference type="InterPro" id="IPR001579">
    <property type="entry name" value="Glyco_hydro_18_chit_AS"/>
</dbReference>
<dbReference type="InterPro" id="IPR050314">
    <property type="entry name" value="Glycosyl_Hydrlase_18"/>
</dbReference>
<evidence type="ECO:0000256" key="1">
    <source>
        <dbReference type="ARBA" id="ARBA00000822"/>
    </source>
</evidence>
<dbReference type="GO" id="GO:0006032">
    <property type="term" value="P:chitin catabolic process"/>
    <property type="evidence" value="ECO:0007669"/>
    <property type="project" value="UniProtKB-KW"/>
</dbReference>
<evidence type="ECO:0000256" key="4">
    <source>
        <dbReference type="ARBA" id="ARBA00023277"/>
    </source>
</evidence>
<dbReference type="Proteomes" id="UP001150925">
    <property type="component" value="Unassembled WGS sequence"/>
</dbReference>
<dbReference type="AlphaFoldDB" id="A0A9W8E7W9"/>
<protein>
    <recommendedName>
        <fullName evidence="9">GH18 domain-containing protein</fullName>
    </recommendedName>
</protein>
<dbReference type="GO" id="GO:0008061">
    <property type="term" value="F:chitin binding"/>
    <property type="evidence" value="ECO:0007669"/>
    <property type="project" value="InterPro"/>
</dbReference>
<evidence type="ECO:0000313" key="11">
    <source>
        <dbReference type="Proteomes" id="UP001150925"/>
    </source>
</evidence>
<dbReference type="InterPro" id="IPR029070">
    <property type="entry name" value="Chitinase_insertion_sf"/>
</dbReference>
<evidence type="ECO:0000259" key="9">
    <source>
        <dbReference type="PROSITE" id="PS51910"/>
    </source>
</evidence>
<dbReference type="CDD" id="cd06548">
    <property type="entry name" value="GH18_chitinase"/>
    <property type="match status" value="1"/>
</dbReference>
<keyword evidence="11" id="KW-1185">Reference proteome</keyword>
<reference evidence="10" key="1">
    <citation type="submission" date="2022-07" db="EMBL/GenBank/DDBJ databases">
        <title>Phylogenomic reconstructions and comparative analyses of Kickxellomycotina fungi.</title>
        <authorList>
            <person name="Reynolds N.K."/>
            <person name="Stajich J.E."/>
            <person name="Barry K."/>
            <person name="Grigoriev I.V."/>
            <person name="Crous P."/>
            <person name="Smith M.E."/>
        </authorList>
    </citation>
    <scope>NUCLEOTIDE SEQUENCE</scope>
    <source>
        <strain evidence="10">RSA 1196</strain>
    </source>
</reference>
<dbReference type="InterPro" id="IPR017853">
    <property type="entry name" value="GH"/>
</dbReference>
<comment type="catalytic activity">
    <reaction evidence="1">
        <text>Random endo-hydrolysis of N-acetyl-beta-D-glucosaminide (1-&gt;4)-beta-linkages in chitin and chitodextrins.</text>
        <dbReference type="EC" id="3.2.1.14"/>
    </reaction>
</comment>
<dbReference type="SMART" id="SM00636">
    <property type="entry name" value="Glyco_18"/>
    <property type="match status" value="1"/>
</dbReference>
<sequence>MTHRQVVAYFTSWSIYARKYTPHDLPVERLTHVIYSFANIANGEIALGDPWADVEIEHPGDVPGPCKGSINLLTHPHGPIKRRNPNLKVLIAIGGWTWSGQFASVARTDESRRRFARSVGHFIRRYNFDGVDIDWEFPVVGGLAGDGPRTEEAQNYVALLQTLRDELYAAGAGRPQPYLLTAAMSASPRTYCHYKFQELAQYVDFFNIMAYDFQGSWSRQTGHHSCLTPAANDPTMSIWTSINEYLAQGVPPQKIVLGIGFYGRGFANVQASPDNPSGLFVPFQGVPPGTWEDGVFDYRHLRTHHLTNESSFQRFWDVHAKAVSLYDRASRVMITYDDPESIKHKCDYIKQFNMGGAMIWNIEGDCENELTNAVTSNL</sequence>
<dbReference type="SUPFAM" id="SSF51445">
    <property type="entry name" value="(Trans)glycosidases"/>
    <property type="match status" value="1"/>
</dbReference>
<evidence type="ECO:0000256" key="6">
    <source>
        <dbReference type="ARBA" id="ARBA00023326"/>
    </source>
</evidence>
<name>A0A9W8E7W9_9FUNG</name>
<evidence type="ECO:0000256" key="8">
    <source>
        <dbReference type="RuleBase" id="RU004453"/>
    </source>
</evidence>
<comment type="similarity">
    <text evidence="8">Belongs to the glycosyl hydrolase 18 family.</text>
</comment>
<dbReference type="GO" id="GO:0000272">
    <property type="term" value="P:polysaccharide catabolic process"/>
    <property type="evidence" value="ECO:0007669"/>
    <property type="project" value="UniProtKB-KW"/>
</dbReference>
<gene>
    <name evidence="10" type="ORF">IWQ62_001711</name>
</gene>
<dbReference type="InterPro" id="IPR011583">
    <property type="entry name" value="Chitinase_II/V-like_cat"/>
</dbReference>
<dbReference type="Gene3D" id="3.20.20.80">
    <property type="entry name" value="Glycosidases"/>
    <property type="match status" value="1"/>
</dbReference>
<proteinExistence type="inferred from homology"/>
<keyword evidence="5 7" id="KW-0326">Glycosidase</keyword>
<feature type="domain" description="GH18" evidence="9">
    <location>
        <begin position="4"/>
        <end position="378"/>
    </location>
</feature>
<comment type="caution">
    <text evidence="10">The sequence shown here is derived from an EMBL/GenBank/DDBJ whole genome shotgun (WGS) entry which is preliminary data.</text>
</comment>
<accession>A0A9W8E7W9</accession>
<keyword evidence="4" id="KW-0119">Carbohydrate metabolism</keyword>
<evidence type="ECO:0000256" key="3">
    <source>
        <dbReference type="ARBA" id="ARBA00023024"/>
    </source>
</evidence>
<dbReference type="EMBL" id="JANBPY010000300">
    <property type="protein sequence ID" value="KAJ1967676.1"/>
    <property type="molecule type" value="Genomic_DNA"/>
</dbReference>
<keyword evidence="3" id="KW-0146">Chitin degradation</keyword>
<dbReference type="PROSITE" id="PS51910">
    <property type="entry name" value="GH18_2"/>
    <property type="match status" value="1"/>
</dbReference>
<dbReference type="PANTHER" id="PTHR11177:SF317">
    <property type="entry name" value="CHITINASE 12-RELATED"/>
    <property type="match status" value="1"/>
</dbReference>
<dbReference type="PROSITE" id="PS01095">
    <property type="entry name" value="GH18_1"/>
    <property type="match status" value="1"/>
</dbReference>
<dbReference type="Gene3D" id="3.10.50.10">
    <property type="match status" value="1"/>
</dbReference>
<dbReference type="PANTHER" id="PTHR11177">
    <property type="entry name" value="CHITINASE"/>
    <property type="match status" value="1"/>
</dbReference>
<evidence type="ECO:0000256" key="7">
    <source>
        <dbReference type="RuleBase" id="RU000489"/>
    </source>
</evidence>
<dbReference type="Pfam" id="PF00704">
    <property type="entry name" value="Glyco_hydro_18"/>
    <property type="match status" value="1"/>
</dbReference>